<dbReference type="InterPro" id="IPR001509">
    <property type="entry name" value="Epimerase_deHydtase"/>
</dbReference>
<protein>
    <submittedName>
        <fullName evidence="2">UDP-glucose 4-epimerase</fullName>
    </submittedName>
</protein>
<organism evidence="2 3">
    <name type="scientific">Vibrio splendidus</name>
    <dbReference type="NCBI Taxonomy" id="29497"/>
    <lineage>
        <taxon>Bacteria</taxon>
        <taxon>Pseudomonadati</taxon>
        <taxon>Pseudomonadota</taxon>
        <taxon>Gammaproteobacteria</taxon>
        <taxon>Vibrionales</taxon>
        <taxon>Vibrionaceae</taxon>
        <taxon>Vibrio</taxon>
    </lineage>
</organism>
<comment type="caution">
    <text evidence="2">The sequence shown here is derived from an EMBL/GenBank/DDBJ whole genome shotgun (WGS) entry which is preliminary data.</text>
</comment>
<dbReference type="Gene3D" id="3.40.50.720">
    <property type="entry name" value="NAD(P)-binding Rossmann-like Domain"/>
    <property type="match status" value="1"/>
</dbReference>
<dbReference type="AlphaFoldDB" id="A0A2T5E6U6"/>
<dbReference type="PANTHER" id="PTHR43245:SF58">
    <property type="entry name" value="BLL5923 PROTEIN"/>
    <property type="match status" value="1"/>
</dbReference>
<dbReference type="RefSeq" id="WP_017085934.1">
    <property type="nucleotide sequence ID" value="NZ_CAWNZY010000053.1"/>
</dbReference>
<evidence type="ECO:0000313" key="2">
    <source>
        <dbReference type="EMBL" id="PTP15031.1"/>
    </source>
</evidence>
<dbReference type="InterPro" id="IPR050177">
    <property type="entry name" value="Lipid_A_modif_metabolic_enz"/>
</dbReference>
<evidence type="ECO:0000313" key="3">
    <source>
        <dbReference type="Proteomes" id="UP000244080"/>
    </source>
</evidence>
<dbReference type="EMBL" id="PIGA01000041">
    <property type="protein sequence ID" value="PTP15031.1"/>
    <property type="molecule type" value="Genomic_DNA"/>
</dbReference>
<reference evidence="2 3" key="1">
    <citation type="submission" date="2017-11" db="EMBL/GenBank/DDBJ databases">
        <title>Population delineation of vibrios coincides with oyster pathogenicity.</title>
        <authorList>
            <person name="Bruto M."/>
            <person name="Labreuche Y."/>
            <person name="James A."/>
            <person name="Piel D."/>
            <person name="Chenivesse S."/>
            <person name="Petton B."/>
            <person name="Polz M.F."/>
            <person name="Le Roux F."/>
        </authorList>
    </citation>
    <scope>NUCLEOTIDE SEQUENCE [LARGE SCALE GENOMIC DNA]</scope>
    <source>
        <strain evidence="2 3">1F_55</strain>
    </source>
</reference>
<proteinExistence type="predicted"/>
<dbReference type="Pfam" id="PF01370">
    <property type="entry name" value="Epimerase"/>
    <property type="match status" value="1"/>
</dbReference>
<name>A0A2T5E6U6_VIBSP</name>
<dbReference type="SUPFAM" id="SSF51735">
    <property type="entry name" value="NAD(P)-binding Rossmann-fold domains"/>
    <property type="match status" value="1"/>
</dbReference>
<accession>A0A2T5E6U6</accession>
<dbReference type="PANTHER" id="PTHR43245">
    <property type="entry name" value="BIFUNCTIONAL POLYMYXIN RESISTANCE PROTEIN ARNA"/>
    <property type="match status" value="1"/>
</dbReference>
<gene>
    <name evidence="2" type="ORF">CWO36_20200</name>
</gene>
<dbReference type="InterPro" id="IPR036291">
    <property type="entry name" value="NAD(P)-bd_dom_sf"/>
</dbReference>
<feature type="domain" description="NAD-dependent epimerase/dehydratase" evidence="1">
    <location>
        <begin position="3"/>
        <end position="213"/>
    </location>
</feature>
<evidence type="ECO:0000259" key="1">
    <source>
        <dbReference type="Pfam" id="PF01370"/>
    </source>
</evidence>
<sequence>MSILVTGASGFIGSRLALEHKNVVVSASRNVQANSDFFIEDINRHTDWQTPLSGIKSVIHLAGTAHNSSDCHRKLLECDYEGTLKLMRDCGKYGVGRFVYISTVNVYNNFYSRHPFGVKTQLSPTTVKAEFCVSIENNLKEISNELGIELVIVRSPLVYGPNAPGNFRLLTKLVKKAPLLPFALVKNRRDFISVQNLVDLLIVCASHKNAAGHVFLASDNETVSTREFIDAVAYGQGKKVLQVPIPIGFMRFFGRLAGKTRMLDQLLDDLEVDSSNISEILNWTPPYTMKEAMAMLRTEVKYK</sequence>
<dbReference type="Proteomes" id="UP000244080">
    <property type="component" value="Unassembled WGS sequence"/>
</dbReference>